<evidence type="ECO:0000256" key="2">
    <source>
        <dbReference type="SAM" id="MobiDB-lite"/>
    </source>
</evidence>
<gene>
    <name evidence="4" type="ORF">M441DRAFT_43815</name>
</gene>
<dbReference type="PANTHER" id="PTHR37534:SF46">
    <property type="entry name" value="ZN(II)2CYS6 TRANSCRIPTION FACTOR (EUROFUNG)"/>
    <property type="match status" value="1"/>
</dbReference>
<feature type="domain" description="Zn(2)-C6 fungal-type" evidence="3">
    <location>
        <begin position="25"/>
        <end position="55"/>
    </location>
</feature>
<dbReference type="InterPro" id="IPR001138">
    <property type="entry name" value="Zn2Cys6_DnaBD"/>
</dbReference>
<dbReference type="CDD" id="cd00067">
    <property type="entry name" value="GAL4"/>
    <property type="match status" value="1"/>
</dbReference>
<dbReference type="AlphaFoldDB" id="A0A2T3ZM07"/>
<dbReference type="PROSITE" id="PS00463">
    <property type="entry name" value="ZN2_CY6_FUNGAL_1"/>
    <property type="match status" value="1"/>
</dbReference>
<dbReference type="STRING" id="1042311.A0A2T3ZM07"/>
<dbReference type="PANTHER" id="PTHR37534">
    <property type="entry name" value="TRANSCRIPTIONAL ACTIVATOR PROTEIN UGA3"/>
    <property type="match status" value="1"/>
</dbReference>
<keyword evidence="1" id="KW-0539">Nucleus</keyword>
<accession>A0A2T3ZM07</accession>
<dbReference type="Pfam" id="PF00172">
    <property type="entry name" value="Zn_clus"/>
    <property type="match status" value="1"/>
</dbReference>
<reference evidence="4 5" key="1">
    <citation type="submission" date="2016-07" db="EMBL/GenBank/DDBJ databases">
        <title>Multiple horizontal gene transfer events from other fungi enriched the ability of initially mycotrophic Trichoderma (Ascomycota) to feed on dead plant biomass.</title>
        <authorList>
            <consortium name="DOE Joint Genome Institute"/>
            <person name="Aerts A."/>
            <person name="Atanasova L."/>
            <person name="Chenthamara K."/>
            <person name="Zhang J."/>
            <person name="Grujic M."/>
            <person name="Henrissat B."/>
            <person name="Kuo A."/>
            <person name="Salamov A."/>
            <person name="Lipzen A."/>
            <person name="Labutti K."/>
            <person name="Barry K."/>
            <person name="Miao Y."/>
            <person name="Rahimi M.J."/>
            <person name="Shen Q."/>
            <person name="Grigoriev I.V."/>
            <person name="Kubicek C.P."/>
            <person name="Druzhinina I.S."/>
        </authorList>
    </citation>
    <scope>NUCLEOTIDE SEQUENCE [LARGE SCALE GENOMIC DNA]</scope>
    <source>
        <strain evidence="4 5">CBS 433.97</strain>
    </source>
</reference>
<dbReference type="EMBL" id="KZ679257">
    <property type="protein sequence ID" value="PTB45826.1"/>
    <property type="molecule type" value="Genomic_DNA"/>
</dbReference>
<dbReference type="SMART" id="SM00066">
    <property type="entry name" value="GAL4"/>
    <property type="match status" value="1"/>
</dbReference>
<feature type="compositionally biased region" description="Low complexity" evidence="2">
    <location>
        <begin position="94"/>
        <end position="105"/>
    </location>
</feature>
<dbReference type="SUPFAM" id="SSF57701">
    <property type="entry name" value="Zn2/Cys6 DNA-binding domain"/>
    <property type="match status" value="1"/>
</dbReference>
<name>A0A2T3ZM07_TRIA4</name>
<evidence type="ECO:0000259" key="3">
    <source>
        <dbReference type="PROSITE" id="PS50048"/>
    </source>
</evidence>
<evidence type="ECO:0000313" key="5">
    <source>
        <dbReference type="Proteomes" id="UP000240493"/>
    </source>
</evidence>
<keyword evidence="5" id="KW-1185">Reference proteome</keyword>
<dbReference type="Gene3D" id="4.10.240.10">
    <property type="entry name" value="Zn(2)-C6 fungal-type DNA-binding domain"/>
    <property type="match status" value="1"/>
</dbReference>
<evidence type="ECO:0000256" key="1">
    <source>
        <dbReference type="ARBA" id="ARBA00023242"/>
    </source>
</evidence>
<organism evidence="4 5">
    <name type="scientific">Trichoderma asperellum (strain ATCC 204424 / CBS 433.97 / NBRC 101777)</name>
    <dbReference type="NCBI Taxonomy" id="1042311"/>
    <lineage>
        <taxon>Eukaryota</taxon>
        <taxon>Fungi</taxon>
        <taxon>Dikarya</taxon>
        <taxon>Ascomycota</taxon>
        <taxon>Pezizomycotina</taxon>
        <taxon>Sordariomycetes</taxon>
        <taxon>Hypocreomycetidae</taxon>
        <taxon>Hypocreales</taxon>
        <taxon>Hypocreaceae</taxon>
        <taxon>Trichoderma</taxon>
    </lineage>
</organism>
<protein>
    <recommendedName>
        <fullName evidence="3">Zn(2)-C6 fungal-type domain-containing protein</fullName>
    </recommendedName>
</protein>
<feature type="compositionally biased region" description="Polar residues" evidence="2">
    <location>
        <begin position="62"/>
        <end position="81"/>
    </location>
</feature>
<feature type="region of interest" description="Disordered" evidence="2">
    <location>
        <begin position="59"/>
        <end position="113"/>
    </location>
</feature>
<evidence type="ECO:0000313" key="4">
    <source>
        <dbReference type="EMBL" id="PTB45826.1"/>
    </source>
</evidence>
<dbReference type="GO" id="GO:0008270">
    <property type="term" value="F:zinc ion binding"/>
    <property type="evidence" value="ECO:0007669"/>
    <property type="project" value="InterPro"/>
</dbReference>
<dbReference type="OrthoDB" id="648861at2759"/>
<dbReference type="Proteomes" id="UP000240493">
    <property type="component" value="Unassembled WGS sequence"/>
</dbReference>
<sequence length="607" mass="68019">MQQLVLQMPSSRATQSGYRGRVRSGCLTCRSRKVKCDELRPVCQNCKRLKRSCVYKPRKSRQYQYQRSPPRNTGQATSDGSGSAAGLGRLTQVESASQQYPSPSSEEQDESLAAGVAAEGGINSNIVGDTAKNPFQSPDSSIVDIIVRLHKALRRQDGTSRTIDDAEFEAATPSTLISRDIELTTTIDVLATRQAPLPLSFAFFVDQVDCPAVTPFDGVNWRRMKAEVVGVGTSNEAVAEAIVALSALYKGQMYGLPLSKAMCLYKSARLAYEKLLGEGVEDFEIVLVTTFLLSLFESMQYYETDALLREPGEKFIHRLEAWTQSQLPRSSLAIRIIVWLRLLHTIAIRGGGMGLISDRIYNLFSSCSDAAIPSLAVPSDQLPEDKSTHLYETIASSVFDFYFRLQMISGEIAKLTHYHRSRTAGADQEDVTQQIAHITLRLHRLWDTRSAAQRQTPGDLRAHLESKVADPIIALVGMCHAAYHAEFIEIGRVLGDPVSEFAESRQAMRQMREIVDGDWNVYQQGRGTSGLKTGYLRPLFLYAIECMDREESQWAVERLESIRNPICRSDFFAVFARELSEAQLRKERRVTTRFFCMWHFGVPPPFL</sequence>
<proteinExistence type="predicted"/>
<dbReference type="InterPro" id="IPR036864">
    <property type="entry name" value="Zn2-C6_fun-type_DNA-bd_sf"/>
</dbReference>
<dbReference type="GO" id="GO:0000981">
    <property type="term" value="F:DNA-binding transcription factor activity, RNA polymerase II-specific"/>
    <property type="evidence" value="ECO:0007669"/>
    <property type="project" value="InterPro"/>
</dbReference>
<dbReference type="PROSITE" id="PS50048">
    <property type="entry name" value="ZN2_CY6_FUNGAL_2"/>
    <property type="match status" value="1"/>
</dbReference>